<keyword evidence="2" id="KW-1185">Reference proteome</keyword>
<dbReference type="Proteomes" id="UP001454036">
    <property type="component" value="Unassembled WGS sequence"/>
</dbReference>
<reference evidence="1 2" key="1">
    <citation type="submission" date="2024-01" db="EMBL/GenBank/DDBJ databases">
        <title>The complete chloroplast genome sequence of Lithospermum erythrorhizon: insights into the phylogenetic relationship among Boraginaceae species and the maternal lineages of purple gromwells.</title>
        <authorList>
            <person name="Okada T."/>
            <person name="Watanabe K."/>
        </authorList>
    </citation>
    <scope>NUCLEOTIDE SEQUENCE [LARGE SCALE GENOMIC DNA]</scope>
</reference>
<evidence type="ECO:0000313" key="2">
    <source>
        <dbReference type="Proteomes" id="UP001454036"/>
    </source>
</evidence>
<protein>
    <submittedName>
        <fullName evidence="1">Uncharacterized protein</fullName>
    </submittedName>
</protein>
<name>A0AAV3PJH3_LITER</name>
<proteinExistence type="predicted"/>
<dbReference type="AlphaFoldDB" id="A0AAV3PJH3"/>
<organism evidence="1 2">
    <name type="scientific">Lithospermum erythrorhizon</name>
    <name type="common">Purple gromwell</name>
    <name type="synonym">Lithospermum officinale var. erythrorhizon</name>
    <dbReference type="NCBI Taxonomy" id="34254"/>
    <lineage>
        <taxon>Eukaryota</taxon>
        <taxon>Viridiplantae</taxon>
        <taxon>Streptophyta</taxon>
        <taxon>Embryophyta</taxon>
        <taxon>Tracheophyta</taxon>
        <taxon>Spermatophyta</taxon>
        <taxon>Magnoliopsida</taxon>
        <taxon>eudicotyledons</taxon>
        <taxon>Gunneridae</taxon>
        <taxon>Pentapetalae</taxon>
        <taxon>asterids</taxon>
        <taxon>lamiids</taxon>
        <taxon>Boraginales</taxon>
        <taxon>Boraginaceae</taxon>
        <taxon>Boraginoideae</taxon>
        <taxon>Lithospermeae</taxon>
        <taxon>Lithospermum</taxon>
    </lineage>
</organism>
<dbReference type="EMBL" id="BAABME010017922">
    <property type="protein sequence ID" value="GAA0151897.1"/>
    <property type="molecule type" value="Genomic_DNA"/>
</dbReference>
<comment type="caution">
    <text evidence="1">The sequence shown here is derived from an EMBL/GenBank/DDBJ whole genome shotgun (WGS) entry which is preliminary data.</text>
</comment>
<evidence type="ECO:0000313" key="1">
    <source>
        <dbReference type="EMBL" id="GAA0151897.1"/>
    </source>
</evidence>
<gene>
    <name evidence="1" type="ORF">LIER_37379</name>
</gene>
<sequence length="71" mass="8401">MRFQDLFALEWDKLPPDRFRAWLVSMWMVWHHRNQRVHGESPRSTEEIAESTLSFLATQEASLGREATNIS</sequence>
<accession>A0AAV3PJH3</accession>